<dbReference type="Gene3D" id="3.40.1450.10">
    <property type="entry name" value="BPG-independent phosphoglycerate mutase, domain B"/>
    <property type="match status" value="1"/>
</dbReference>
<evidence type="ECO:0000256" key="4">
    <source>
        <dbReference type="ARBA" id="ARBA00004798"/>
    </source>
</evidence>
<dbReference type="GO" id="GO:0005829">
    <property type="term" value="C:cytosol"/>
    <property type="evidence" value="ECO:0007669"/>
    <property type="project" value="TreeGrafter"/>
</dbReference>
<dbReference type="SUPFAM" id="SSF64158">
    <property type="entry name" value="2,3-Bisphosphoglycerate-independent phosphoglycerate mutase, substrate-binding domain"/>
    <property type="match status" value="1"/>
</dbReference>
<comment type="cofactor">
    <cofactor evidence="2">
        <name>Mn(2+)</name>
        <dbReference type="ChEBI" id="CHEBI:29035"/>
    </cofactor>
</comment>
<protein>
    <recommendedName>
        <fullName evidence="10">2,3-bisphosphoglycerate-independent phosphoglycerate mutase</fullName>
        <ecNumber evidence="10">5.4.2.12</ecNumber>
    </recommendedName>
</protein>
<evidence type="ECO:0000256" key="3">
    <source>
        <dbReference type="ARBA" id="ARBA00002315"/>
    </source>
</evidence>
<comment type="function">
    <text evidence="3">Catalyzes the interconversion of 2-phosphoglycerate and 3-phosphoglycerate.</text>
</comment>
<dbReference type="PANTHER" id="PTHR31637:SF0">
    <property type="entry name" value="2,3-BISPHOSPHOGLYCERATE-INDEPENDENT PHOSPHOGLYCERATE MUTASE"/>
    <property type="match status" value="1"/>
</dbReference>
<evidence type="ECO:0000259" key="11">
    <source>
        <dbReference type="Pfam" id="PF06415"/>
    </source>
</evidence>
<keyword evidence="6" id="KW-0479">Metal-binding</keyword>
<dbReference type="InterPro" id="IPR036646">
    <property type="entry name" value="PGAM_B_sf"/>
</dbReference>
<dbReference type="CDD" id="cd16010">
    <property type="entry name" value="iPGM"/>
    <property type="match status" value="1"/>
</dbReference>
<dbReference type="Gene3D" id="3.40.720.10">
    <property type="entry name" value="Alkaline Phosphatase, subunit A"/>
    <property type="match status" value="1"/>
</dbReference>
<evidence type="ECO:0000313" key="12">
    <source>
        <dbReference type="EMBL" id="SAY39178.1"/>
    </source>
</evidence>
<dbReference type="InterPro" id="IPR017850">
    <property type="entry name" value="Alkaline_phosphatase_core_sf"/>
</dbReference>
<comment type="pathway">
    <text evidence="4">Carbohydrate degradation; glycolysis; pyruvate from D-glyceraldehyde 3-phosphate: step 3/5.</text>
</comment>
<proteinExistence type="inferred from homology"/>
<sequence length="437" mass="47654">QLNALAQRLEERGSTLHLVGLLSDGGVHSHVDHLAGLLRWLAGRRLSRVCIHGITDGRDTADRAGLEHVKALQQLTASLNCGQLTTLCGRYWAMDRDHRWDRTAKVYRLLTENHSPHHPDPVAAVEASYAEGIGDEFLEPHRLGEGVLKPGDGLICFNFRPDRVRQMIRALVLEDFDGFPRPTWPAPLDVVTFTQYEWGLPVGVAFPPQPLDHLLGDVVAEHGLRQFRIAETEKYPHVTYFFNGGRERPLPGEDRHLVPSPRVATYDQAPAMSAWEVTDGVISAIARGVYSLIVVNYANPDMVGHTGIMDAAVQAVETVDACVGRIAEATRWAGGTMLITADHGNAETMRSAEGKPWTAHTTNPVPLLLLEGEKRKISGDDKPVELRDNGTLADLAPTILDILRIPVPPAMGGHSLVAPSCQIRPGAAGRTAQALGV</sequence>
<dbReference type="InterPro" id="IPR011258">
    <property type="entry name" value="BPG-indep_PGM_N"/>
</dbReference>
<dbReference type="FunFam" id="3.40.1450.10:FF:000002">
    <property type="entry name" value="2,3-bisphosphoglycerate-independent phosphoglycerate mutase"/>
    <property type="match status" value="1"/>
</dbReference>
<feature type="non-terminal residue" evidence="12">
    <location>
        <position position="1"/>
    </location>
</feature>
<comment type="catalytic activity">
    <reaction evidence="1">
        <text>(2R)-2-phosphoglycerate = (2R)-3-phosphoglycerate</text>
        <dbReference type="Rhea" id="RHEA:15901"/>
        <dbReference type="ChEBI" id="CHEBI:58272"/>
        <dbReference type="ChEBI" id="CHEBI:58289"/>
        <dbReference type="EC" id="5.4.2.12"/>
    </reaction>
</comment>
<evidence type="ECO:0000313" key="13">
    <source>
        <dbReference type="Proteomes" id="UP000182631"/>
    </source>
</evidence>
<gene>
    <name evidence="12" type="ORF">FLM9_1241</name>
</gene>
<evidence type="ECO:0000256" key="6">
    <source>
        <dbReference type="ARBA" id="ARBA00022723"/>
    </source>
</evidence>
<keyword evidence="7" id="KW-0324">Glycolysis</keyword>
<keyword evidence="13" id="KW-1185">Reference proteome</keyword>
<evidence type="ECO:0000256" key="8">
    <source>
        <dbReference type="ARBA" id="ARBA00023211"/>
    </source>
</evidence>
<dbReference type="GO" id="GO:0004619">
    <property type="term" value="F:phosphoglycerate mutase activity"/>
    <property type="evidence" value="ECO:0007669"/>
    <property type="project" value="UniProtKB-UniRule"/>
</dbReference>
<dbReference type="PANTHER" id="PTHR31637">
    <property type="entry name" value="2,3-BISPHOSPHOGLYCERATE-INDEPENDENT PHOSPHOGLYCERATE MUTASE"/>
    <property type="match status" value="1"/>
</dbReference>
<organism evidence="12 13">
    <name type="scientific">Candidatus Synechococcus spongiarum</name>
    <dbReference type="NCBI Taxonomy" id="431041"/>
    <lineage>
        <taxon>Bacteria</taxon>
        <taxon>Bacillati</taxon>
        <taxon>Cyanobacteriota</taxon>
        <taxon>Cyanophyceae</taxon>
        <taxon>Synechococcales</taxon>
        <taxon>Synechococcaceae</taxon>
        <taxon>Synechococcus</taxon>
    </lineage>
</organism>
<evidence type="ECO:0000256" key="7">
    <source>
        <dbReference type="ARBA" id="ARBA00023152"/>
    </source>
</evidence>
<dbReference type="GO" id="GO:0030145">
    <property type="term" value="F:manganese ion binding"/>
    <property type="evidence" value="ECO:0007669"/>
    <property type="project" value="InterPro"/>
</dbReference>
<dbReference type="UniPathway" id="UPA00109">
    <property type="reaction ID" value="UER00186"/>
</dbReference>
<keyword evidence="8" id="KW-0464">Manganese</keyword>
<dbReference type="InterPro" id="IPR005995">
    <property type="entry name" value="Pgm_bpd_ind"/>
</dbReference>
<dbReference type="Pfam" id="PF06415">
    <property type="entry name" value="iPGM_N"/>
    <property type="match status" value="1"/>
</dbReference>
<dbReference type="Proteomes" id="UP000182631">
    <property type="component" value="Unassembled WGS sequence"/>
</dbReference>
<keyword evidence="9 12" id="KW-0413">Isomerase</keyword>
<dbReference type="NCBIfam" id="TIGR01307">
    <property type="entry name" value="pgm_bpd_ind"/>
    <property type="match status" value="1"/>
</dbReference>
<evidence type="ECO:0000256" key="9">
    <source>
        <dbReference type="ARBA" id="ARBA00023235"/>
    </source>
</evidence>
<feature type="domain" description="BPG-independent PGAM N-terminal" evidence="11">
    <location>
        <begin position="2"/>
        <end position="197"/>
    </location>
</feature>
<evidence type="ECO:0000256" key="10">
    <source>
        <dbReference type="NCBIfam" id="TIGR01307"/>
    </source>
</evidence>
<evidence type="ECO:0000256" key="1">
    <source>
        <dbReference type="ARBA" id="ARBA00000370"/>
    </source>
</evidence>
<dbReference type="RefSeq" id="WP_074457664.1">
    <property type="nucleotide sequence ID" value="NZ_FITM01000137.1"/>
</dbReference>
<accession>A0A171DHB1</accession>
<dbReference type="GO" id="GO:0006096">
    <property type="term" value="P:glycolytic process"/>
    <property type="evidence" value="ECO:0007669"/>
    <property type="project" value="UniProtKB-UniRule"/>
</dbReference>
<dbReference type="SUPFAM" id="SSF53649">
    <property type="entry name" value="Alkaline phosphatase-like"/>
    <property type="match status" value="1"/>
</dbReference>
<dbReference type="GO" id="GO:0006007">
    <property type="term" value="P:glucose catabolic process"/>
    <property type="evidence" value="ECO:0007669"/>
    <property type="project" value="InterPro"/>
</dbReference>
<dbReference type="OrthoDB" id="9800863at2"/>
<comment type="similarity">
    <text evidence="5">Belongs to the BPG-independent phosphoglycerate mutase family.</text>
</comment>
<dbReference type="EMBL" id="FITM01000137">
    <property type="protein sequence ID" value="SAY39178.1"/>
    <property type="molecule type" value="Genomic_DNA"/>
</dbReference>
<dbReference type="AlphaFoldDB" id="A0A171DHB1"/>
<evidence type="ECO:0000256" key="2">
    <source>
        <dbReference type="ARBA" id="ARBA00001936"/>
    </source>
</evidence>
<reference evidence="13" key="1">
    <citation type="submission" date="2016-02" db="EMBL/GenBank/DDBJ databases">
        <authorList>
            <person name="liu f."/>
        </authorList>
    </citation>
    <scope>NUCLEOTIDE SEQUENCE [LARGE SCALE GENOMIC DNA]</scope>
</reference>
<dbReference type="EC" id="5.4.2.12" evidence="10"/>
<name>A0A171DHB1_9SYNE</name>
<evidence type="ECO:0000256" key="5">
    <source>
        <dbReference type="ARBA" id="ARBA00008819"/>
    </source>
</evidence>